<organism evidence="2 3">
    <name type="scientific">Macrophomina phaseolina</name>
    <dbReference type="NCBI Taxonomy" id="35725"/>
    <lineage>
        <taxon>Eukaryota</taxon>
        <taxon>Fungi</taxon>
        <taxon>Dikarya</taxon>
        <taxon>Ascomycota</taxon>
        <taxon>Pezizomycotina</taxon>
        <taxon>Dothideomycetes</taxon>
        <taxon>Dothideomycetes incertae sedis</taxon>
        <taxon>Botryosphaeriales</taxon>
        <taxon>Botryosphaeriaceae</taxon>
        <taxon>Macrophomina</taxon>
    </lineage>
</organism>
<sequence>MIWSRRHRCCSTSVGHGSRSYDVPASRQHQLSWKEACLRVGHAFPSPGAMTPGARAFRVRSRPISFLSFNQPLLLPPLLLFPLFCLSISGCAALRCAPALLDTARAFLRPRRGSMAITPNSSFTARCLLNRLQMAIAAIQSHARFDQNDPRNSHYTLRCLWDFLHRTRYMLSQIDLQKLDGQDEDTLDAFEDIISRTCMAHAMLTDPSGLMISRVIGASVSPIDMGDDIRQAGALLMPDPVTGQFTEDSAEQRKTAKVDLSQLLTAVESEEESEGEWEEGADDSEWEDVGPDTPPHDRSLFLELPREIRDQVYKYLLDADYTKRHPTGIIHHKPARYEWHLQVALLRANKQIYKEAREVLGRENRFVVLERDTDRLKQSVDQRQDGGDRNLPDPPIWFGRAKSLVSVPGEVMRINFSPRDGRDKNRPTDYFVFLTEELRDFFINLGKYRTGGVFRTKDLVCTVTLNQPKVSEATAITKRREAALLDPLTGLRQLSKVIINGASEAKAQRVAHQMKRQEFSSVDVLSIIDEILATANAHAQVGNHGIAVSYTDWCMSILSFFDASNAHLMDENMAGDIPESIFLTDDQQINMCAAMFHISLKRAFSCIHSGAFEDAFESSDSALRLAIMVTDMPEYSNFPGAQNGVAKRGAMIEWMTKQTSARIANSGAKNLIRVEDVARAYWYRAQALSSLEGRGQEEETDRMFALSLSCFVGHEEVANELCTLDLDLTERLGGCRRGQQHLEHDSKLRDISYNKHWQRPEAPVIKSRNEVTDGGMAYMLSRCNIQV</sequence>
<dbReference type="InterPro" id="IPR038883">
    <property type="entry name" value="AN11006-like"/>
</dbReference>
<dbReference type="Proteomes" id="UP000774617">
    <property type="component" value="Unassembled WGS sequence"/>
</dbReference>
<evidence type="ECO:0000313" key="3">
    <source>
        <dbReference type="Proteomes" id="UP000774617"/>
    </source>
</evidence>
<accession>A0ABQ8FSX5</accession>
<evidence type="ECO:0000256" key="1">
    <source>
        <dbReference type="SAM" id="MobiDB-lite"/>
    </source>
</evidence>
<comment type="caution">
    <text evidence="2">The sequence shown here is derived from an EMBL/GenBank/DDBJ whole genome shotgun (WGS) entry which is preliminary data.</text>
</comment>
<dbReference type="PANTHER" id="PTHR42085:SF1">
    <property type="entry name" value="F-BOX DOMAIN-CONTAINING PROTEIN"/>
    <property type="match status" value="1"/>
</dbReference>
<name>A0ABQ8FSX5_9PEZI</name>
<dbReference type="EMBL" id="JAGTJR010000062">
    <property type="protein sequence ID" value="KAH7024305.1"/>
    <property type="molecule type" value="Genomic_DNA"/>
</dbReference>
<gene>
    <name evidence="2" type="ORF">B0J12DRAFT_387883</name>
</gene>
<proteinExistence type="predicted"/>
<dbReference type="PANTHER" id="PTHR42085">
    <property type="entry name" value="F-BOX DOMAIN-CONTAINING PROTEIN"/>
    <property type="match status" value="1"/>
</dbReference>
<protein>
    <submittedName>
        <fullName evidence="2">Uncharacterized protein</fullName>
    </submittedName>
</protein>
<keyword evidence="3" id="KW-1185">Reference proteome</keyword>
<feature type="region of interest" description="Disordered" evidence="1">
    <location>
        <begin position="267"/>
        <end position="298"/>
    </location>
</feature>
<reference evidence="2 3" key="1">
    <citation type="journal article" date="2021" name="Nat. Commun.">
        <title>Genetic determinants of endophytism in the Arabidopsis root mycobiome.</title>
        <authorList>
            <person name="Mesny F."/>
            <person name="Miyauchi S."/>
            <person name="Thiergart T."/>
            <person name="Pickel B."/>
            <person name="Atanasova L."/>
            <person name="Karlsson M."/>
            <person name="Huettel B."/>
            <person name="Barry K.W."/>
            <person name="Haridas S."/>
            <person name="Chen C."/>
            <person name="Bauer D."/>
            <person name="Andreopoulos W."/>
            <person name="Pangilinan J."/>
            <person name="LaButti K."/>
            <person name="Riley R."/>
            <person name="Lipzen A."/>
            <person name="Clum A."/>
            <person name="Drula E."/>
            <person name="Henrissat B."/>
            <person name="Kohler A."/>
            <person name="Grigoriev I.V."/>
            <person name="Martin F.M."/>
            <person name="Hacquard S."/>
        </authorList>
    </citation>
    <scope>NUCLEOTIDE SEQUENCE [LARGE SCALE GENOMIC DNA]</scope>
    <source>
        <strain evidence="2 3">MPI-SDFR-AT-0080</strain>
    </source>
</reference>
<feature type="compositionally biased region" description="Acidic residues" evidence="1">
    <location>
        <begin position="268"/>
        <end position="290"/>
    </location>
</feature>
<evidence type="ECO:0000313" key="2">
    <source>
        <dbReference type="EMBL" id="KAH7024305.1"/>
    </source>
</evidence>